<dbReference type="EMBL" id="MU167216">
    <property type="protein sequence ID" value="KAG0150878.1"/>
    <property type="molecule type" value="Genomic_DNA"/>
</dbReference>
<evidence type="ECO:0000313" key="2">
    <source>
        <dbReference type="Proteomes" id="UP000886653"/>
    </source>
</evidence>
<gene>
    <name evidence="1" type="ORF">CROQUDRAFT_130338</name>
</gene>
<dbReference type="OrthoDB" id="2678913at2759"/>
<dbReference type="InterPro" id="IPR052925">
    <property type="entry name" value="Phage_Integrase-like_Recomb"/>
</dbReference>
<dbReference type="PANTHER" id="PTHR34605">
    <property type="entry name" value="PHAGE_INTEGRASE DOMAIN-CONTAINING PROTEIN"/>
    <property type="match status" value="1"/>
</dbReference>
<dbReference type="AlphaFoldDB" id="A0A9P6THK7"/>
<protein>
    <submittedName>
        <fullName evidence="1">Uncharacterized protein</fullName>
    </submittedName>
</protein>
<dbReference type="Proteomes" id="UP000886653">
    <property type="component" value="Unassembled WGS sequence"/>
</dbReference>
<sequence>MKPQEILSKTLKHYLYGLKAWHRYHDIAYPNVDERRVELLLSVSKKEDCLQPSAPRRKAVELHHMVPLAMQLTEGSDLDMAIFDVMNSVLAKDVKFNPDGTAAAVVLRRTKTCQPGGYQLLHVKEQNHVLCPAKALRRRLEKELNEVRRGDPAFGLTP</sequence>
<organism evidence="1 2">
    <name type="scientific">Cronartium quercuum f. sp. fusiforme G11</name>
    <dbReference type="NCBI Taxonomy" id="708437"/>
    <lineage>
        <taxon>Eukaryota</taxon>
        <taxon>Fungi</taxon>
        <taxon>Dikarya</taxon>
        <taxon>Basidiomycota</taxon>
        <taxon>Pucciniomycotina</taxon>
        <taxon>Pucciniomycetes</taxon>
        <taxon>Pucciniales</taxon>
        <taxon>Coleosporiaceae</taxon>
        <taxon>Cronartium</taxon>
    </lineage>
</organism>
<accession>A0A9P6THK7</accession>
<proteinExistence type="predicted"/>
<evidence type="ECO:0000313" key="1">
    <source>
        <dbReference type="EMBL" id="KAG0150878.1"/>
    </source>
</evidence>
<keyword evidence="2" id="KW-1185">Reference proteome</keyword>
<name>A0A9P6THK7_9BASI</name>
<reference evidence="1" key="1">
    <citation type="submission" date="2013-11" db="EMBL/GenBank/DDBJ databases">
        <title>Genome sequence of the fusiform rust pathogen reveals effectors for host alternation and coevolution with pine.</title>
        <authorList>
            <consortium name="DOE Joint Genome Institute"/>
            <person name="Smith K."/>
            <person name="Pendleton A."/>
            <person name="Kubisiak T."/>
            <person name="Anderson C."/>
            <person name="Salamov A."/>
            <person name="Aerts A."/>
            <person name="Riley R."/>
            <person name="Clum A."/>
            <person name="Lindquist E."/>
            <person name="Ence D."/>
            <person name="Campbell M."/>
            <person name="Kronenberg Z."/>
            <person name="Feau N."/>
            <person name="Dhillon B."/>
            <person name="Hamelin R."/>
            <person name="Burleigh J."/>
            <person name="Smith J."/>
            <person name="Yandell M."/>
            <person name="Nelson C."/>
            <person name="Grigoriev I."/>
            <person name="Davis J."/>
        </authorList>
    </citation>
    <scope>NUCLEOTIDE SEQUENCE</scope>
    <source>
        <strain evidence="1">G11</strain>
    </source>
</reference>
<comment type="caution">
    <text evidence="1">The sequence shown here is derived from an EMBL/GenBank/DDBJ whole genome shotgun (WGS) entry which is preliminary data.</text>
</comment>
<dbReference type="PANTHER" id="PTHR34605:SF3">
    <property type="entry name" value="P CELL-TYPE AGGLUTINATION PROTEIN MAP4-LIKE-RELATED"/>
    <property type="match status" value="1"/>
</dbReference>